<dbReference type="SMART" id="SM00825">
    <property type="entry name" value="PKS_KS"/>
    <property type="match status" value="1"/>
</dbReference>
<dbReference type="InterPro" id="IPR042104">
    <property type="entry name" value="PKS_dehydratase_sf"/>
</dbReference>
<evidence type="ECO:0000259" key="12">
    <source>
        <dbReference type="PROSITE" id="PS52019"/>
    </source>
</evidence>
<dbReference type="Gene3D" id="3.40.47.10">
    <property type="match status" value="1"/>
</dbReference>
<keyword evidence="5" id="KW-0677">Repeat</keyword>
<dbReference type="FunFam" id="3.40.47.10:FF:000019">
    <property type="entry name" value="Polyketide synthase type I"/>
    <property type="match status" value="1"/>
</dbReference>
<keyword evidence="1" id="KW-0596">Phosphopantetheine</keyword>
<dbReference type="SUPFAM" id="SSF52151">
    <property type="entry name" value="FabD/lysophospholipase-like"/>
    <property type="match status" value="1"/>
</dbReference>
<dbReference type="SUPFAM" id="SSF52777">
    <property type="entry name" value="CoA-dependent acyltransferases"/>
    <property type="match status" value="2"/>
</dbReference>
<feature type="region of interest" description="Disordered" evidence="9">
    <location>
        <begin position="2507"/>
        <end position="2529"/>
    </location>
</feature>
<dbReference type="STRING" id="1445577.A0A010R8N1"/>
<dbReference type="InterPro" id="IPR014030">
    <property type="entry name" value="Ketoacyl_synth_N"/>
</dbReference>
<evidence type="ECO:0000256" key="2">
    <source>
        <dbReference type="ARBA" id="ARBA00022553"/>
    </source>
</evidence>
<dbReference type="Pfam" id="PF00668">
    <property type="entry name" value="Condensation"/>
    <property type="match status" value="1"/>
</dbReference>
<dbReference type="Gene3D" id="3.30.559.30">
    <property type="entry name" value="Nonribosomal peptide synthetase, condensation domain"/>
    <property type="match status" value="1"/>
</dbReference>
<dbReference type="InterPro" id="IPR018201">
    <property type="entry name" value="Ketoacyl_synth_AS"/>
</dbReference>
<dbReference type="SUPFAM" id="SSF47336">
    <property type="entry name" value="ACP-like"/>
    <property type="match status" value="1"/>
</dbReference>
<dbReference type="GO" id="GO:0009403">
    <property type="term" value="P:toxin biosynthetic process"/>
    <property type="evidence" value="ECO:0007669"/>
    <property type="project" value="UniProtKB-ARBA"/>
</dbReference>
<accession>A0A010R8N1</accession>
<dbReference type="SUPFAM" id="SSF53335">
    <property type="entry name" value="S-adenosyl-L-methionine-dependent methyltransferases"/>
    <property type="match status" value="1"/>
</dbReference>
<dbReference type="Gene3D" id="3.40.366.10">
    <property type="entry name" value="Malonyl-Coenzyme A Acyl Carrier Protein, domain 2"/>
    <property type="match status" value="1"/>
</dbReference>
<dbReference type="Gene3D" id="3.40.50.150">
    <property type="entry name" value="Vaccinia Virus protein VP39"/>
    <property type="match status" value="1"/>
</dbReference>
<evidence type="ECO:0000256" key="5">
    <source>
        <dbReference type="ARBA" id="ARBA00022737"/>
    </source>
</evidence>
<dbReference type="InterPro" id="IPR032821">
    <property type="entry name" value="PKS_assoc"/>
</dbReference>
<dbReference type="InterPro" id="IPR001227">
    <property type="entry name" value="Ac_transferase_dom_sf"/>
</dbReference>
<dbReference type="Gene3D" id="3.30.70.3290">
    <property type="match status" value="1"/>
</dbReference>
<dbReference type="SUPFAM" id="SSF55048">
    <property type="entry name" value="Probable ACP-binding domain of malonyl-CoA ACP transacylase"/>
    <property type="match status" value="1"/>
</dbReference>
<dbReference type="Gene3D" id="3.30.559.10">
    <property type="entry name" value="Chloramphenicol acetyltransferase-like domain"/>
    <property type="match status" value="1"/>
</dbReference>
<feature type="domain" description="PKS/mFAS DH" evidence="12">
    <location>
        <begin position="945"/>
        <end position="1248"/>
    </location>
</feature>
<evidence type="ECO:0000256" key="8">
    <source>
        <dbReference type="PROSITE-ProRule" id="PRU01363"/>
    </source>
</evidence>
<protein>
    <submittedName>
        <fullName evidence="13">Beta-ketoacyl synthase domain-containing protein</fullName>
    </submittedName>
</protein>
<dbReference type="GO" id="GO:0008168">
    <property type="term" value="F:methyltransferase activity"/>
    <property type="evidence" value="ECO:0007669"/>
    <property type="project" value="UniProtKB-KW"/>
</dbReference>
<dbReference type="PANTHER" id="PTHR43775:SF20">
    <property type="entry name" value="HYBRID PKS-NRPS SYNTHETASE APDA"/>
    <property type="match status" value="1"/>
</dbReference>
<dbReference type="Proteomes" id="UP000020467">
    <property type="component" value="Unassembled WGS sequence"/>
</dbReference>
<dbReference type="Pfam" id="PF08242">
    <property type="entry name" value="Methyltransf_12"/>
    <property type="match status" value="1"/>
</dbReference>
<dbReference type="InterPro" id="IPR036291">
    <property type="entry name" value="NAD(P)-bd_dom_sf"/>
</dbReference>
<dbReference type="PANTHER" id="PTHR43775">
    <property type="entry name" value="FATTY ACID SYNTHASE"/>
    <property type="match status" value="1"/>
</dbReference>
<feature type="active site" description="Proton donor; for dehydratase activity" evidence="8">
    <location>
        <position position="1152"/>
    </location>
</feature>
<feature type="region of interest" description="C-terminal hotdog fold" evidence="8">
    <location>
        <begin position="1092"/>
        <end position="1248"/>
    </location>
</feature>
<organism evidence="13 14">
    <name type="scientific">Colletotrichum fioriniae PJ7</name>
    <dbReference type="NCBI Taxonomy" id="1445577"/>
    <lineage>
        <taxon>Eukaryota</taxon>
        <taxon>Fungi</taxon>
        <taxon>Dikarya</taxon>
        <taxon>Ascomycota</taxon>
        <taxon>Pezizomycotina</taxon>
        <taxon>Sordariomycetes</taxon>
        <taxon>Hypocreomycetidae</taxon>
        <taxon>Glomerellales</taxon>
        <taxon>Glomerellaceae</taxon>
        <taxon>Colletotrichum</taxon>
        <taxon>Colletotrichum acutatum species complex</taxon>
    </lineage>
</organism>
<dbReference type="InterPro" id="IPR014031">
    <property type="entry name" value="Ketoacyl_synth_C"/>
</dbReference>
<dbReference type="SMART" id="SM00826">
    <property type="entry name" value="PKS_DH"/>
    <property type="match status" value="1"/>
</dbReference>
<dbReference type="SUPFAM" id="SSF51735">
    <property type="entry name" value="NAD(P)-binding Rossmann-fold domains"/>
    <property type="match status" value="1"/>
</dbReference>
<dbReference type="InterPro" id="IPR049552">
    <property type="entry name" value="PKS_DH_N"/>
</dbReference>
<dbReference type="GO" id="GO:0004315">
    <property type="term" value="F:3-oxoacyl-[acyl-carrier-protein] synthase activity"/>
    <property type="evidence" value="ECO:0007669"/>
    <property type="project" value="InterPro"/>
</dbReference>
<dbReference type="Gene3D" id="3.40.50.720">
    <property type="entry name" value="NAD(P)-binding Rossmann-like Domain"/>
    <property type="match status" value="2"/>
</dbReference>
<dbReference type="InterPro" id="IPR049900">
    <property type="entry name" value="PKS_mFAS_DH"/>
</dbReference>
<keyword evidence="7" id="KW-0511">Multifunctional enzyme</keyword>
<dbReference type="KEGG" id="cfj:CFIO01_10490"/>
<dbReference type="PROSITE" id="PS00606">
    <property type="entry name" value="KS3_1"/>
    <property type="match status" value="1"/>
</dbReference>
<dbReference type="Pfam" id="PF16197">
    <property type="entry name" value="KAsynt_C_assoc"/>
    <property type="match status" value="1"/>
</dbReference>
<dbReference type="OrthoDB" id="329835at2759"/>
<dbReference type="GO" id="GO:0016491">
    <property type="term" value="F:oxidoreductase activity"/>
    <property type="evidence" value="ECO:0007669"/>
    <property type="project" value="UniProtKB-KW"/>
</dbReference>
<dbReference type="Pfam" id="PF08659">
    <property type="entry name" value="KR"/>
    <property type="match status" value="1"/>
</dbReference>
<dbReference type="InterPro" id="IPR013968">
    <property type="entry name" value="PKS_KR"/>
</dbReference>
<feature type="domain" description="Carrier" evidence="10">
    <location>
        <begin position="2417"/>
        <end position="2492"/>
    </location>
</feature>
<dbReference type="Pfam" id="PF21089">
    <property type="entry name" value="PKS_DH_N"/>
    <property type="match status" value="1"/>
</dbReference>
<dbReference type="HOGENOM" id="CLU_000022_37_7_1"/>
<evidence type="ECO:0000256" key="6">
    <source>
        <dbReference type="ARBA" id="ARBA00023002"/>
    </source>
</evidence>
<evidence type="ECO:0000313" key="14">
    <source>
        <dbReference type="Proteomes" id="UP000020467"/>
    </source>
</evidence>
<feature type="active site" description="Proton acceptor; for dehydratase activity" evidence="8">
    <location>
        <position position="977"/>
    </location>
</feature>
<dbReference type="InterPro" id="IPR057326">
    <property type="entry name" value="KR_dom"/>
</dbReference>
<dbReference type="InterPro" id="IPR020841">
    <property type="entry name" value="PKS_Beta-ketoAc_synthase_dom"/>
</dbReference>
<evidence type="ECO:0000259" key="11">
    <source>
        <dbReference type="PROSITE" id="PS52004"/>
    </source>
</evidence>
<dbReference type="EMBL" id="JARH01001022">
    <property type="protein sequence ID" value="EXF74064.1"/>
    <property type="molecule type" value="Genomic_DNA"/>
</dbReference>
<dbReference type="Gene3D" id="3.10.129.110">
    <property type="entry name" value="Polyketide synthase dehydratase"/>
    <property type="match status" value="1"/>
</dbReference>
<evidence type="ECO:0000256" key="3">
    <source>
        <dbReference type="ARBA" id="ARBA00022603"/>
    </source>
</evidence>
<dbReference type="Pfam" id="PF02801">
    <property type="entry name" value="Ketoacyl-synt_C"/>
    <property type="match status" value="1"/>
</dbReference>
<dbReference type="SMART" id="SM00822">
    <property type="entry name" value="PKS_KR"/>
    <property type="match status" value="1"/>
</dbReference>
<proteinExistence type="predicted"/>
<dbReference type="InterPro" id="IPR020806">
    <property type="entry name" value="PKS_PP-bd"/>
</dbReference>
<sequence>MSPNEPIVVVGSACRFPGGVDSPAKLWELLKEPKDLQSEVPKERFNIDAFYHPDGSHHGRTNARHGYFLDETPRAFDASFFNIQAGEAESIDPQQRLLLETTYDAVAAAGYGLHDLRGSDTAVYIGLMTHDFELVKVNDISYSPTYFATGAATSIASNRLSYFFDWHGPSMTIDTACSSSLVAVHLAVQQLRSGSSKTAIAAGSNLILSPMNYITESKLNMLSPTGRSRMWDAAADGYARGEGVATVVLKTLSQALLDGDSIECVIRETGINQDGRTTGITMPSHVAQETLIRETYARAGLDVAQAENRCQFFEAHGTGTPAGDPQEAEAISKAFFGSQDSANSERLLVGSLKTVIGHTEGTAGIAGLLKASLAVQNGVIPPNLLFETLSPKVAPFYKNLSITKEAQPWPELKPGQPRRASVNSFGFGGTNAHAIIEEYKLSTSSTEPTSKPESQTISTAYALPLVLSAKSERSLKSLMKQTAQFIKSSPDVDMLDLFWTLLRKRSILPYRQTVVGSSRESITLALENAISENASSEPSLRSFTTSQEKPRLLGVFTGQGAQWPGMMRSLIPAITHVRDIVAELDHSLQTLPAEYRPSWTLYEQFLLEDEASNVTKASFSQPLCCAVQIVLVRLLAAAGVEFTTIVGHSSGEIASAFAGGFISASQAIRIAYLRGLTSKYASSPNGGEGGMLAVGTSLEDAQELCELEMFQGRICVAASNSPDSTTISGDADALAELQTILEDESKFVRMLKVDKAYHSHHMIPCSSHYIKALKDCGCDVADGAGSSVAWYSSVHQNRRMKASDVTAEYWNDNLVSPVRFMQAVEAAAIEHKSLDAAIEVGCHPALKAPCIATLKTVLSEEMPYTGCMQRGSDNVQAFASAVGYLWERLDLNAIDPDSFITKVIAPGKSLRSLSKALPRYPWDHSRTHWNETRAIKAHLHGQKPHLLLGSLSASSTVSTSQWHNTIRPRDHEWLQGHALQGQAVFPAAGYIVMAMEAALQMAGGRSVRLLEVLDMSIDKAVTFEDENSPAELIVAVDTIVTQPDQIKFSFTIDSCLAKESKPSTSATGQLVVTFGDSSSNVLPPANDDPPHLTTVNIKNFYRELDELGFDYSKDYRCIYNLGRADAKATGVMAFPRLDDGSRPIVLHPASMDLAFQTIMGAYSAPGDKRLRSIYVPVHIDRISLVPALCASVAESDSAPIVHFNTANTYDKGDVLAGDATVFSSGEDKQVLYRIENLLLQPLSKPSEAEDHKAFTKTVWGPLKPEALLDNPDLWATEQDKQVIPIIERICYFYMKDFVSQLTEEDRANATLPHQRYIYWNEHVSAKVKEGTWHEWYDPSWESDTREQIEQLVVENSYHPHVKMAKRVSENTLSTIREKSNPFLWMDHDGLLTEFYTSYLTSGPGWLYGQELVSQLCHRYQTMDILEIGGGTASATKYILDIPQLGFNSYTFTDISPAFFEKAQEHFSAHEDRMIFQKLDITKKPEEQGFKPHSYDMIIASSVLHATPKLAETMANVRSLLKPGGHVVLLEATHRDHTRVGYLFGLFPDWWAGMDEGRDLDPFADINQWDAIFKQTGFSGVDTRTLDRHGNLFPNTLFCTHAVNTKVARLDAPLAAPPAEKALPQIVVIGGGSAKSARILDEVRKTLPDREIVSLKRIEDVLESSIPPKSTFLVLSELDHETFSGIDEVRFSAIKSLLELAGTILWLTENAWIENPYQAMTAGMLRSARLEYPATHNQSLDVDDADKLDTKFLVEQLLRLEEPTGSKEDILWTLEPEVYVSKSRAYIPRIKHDIQRNNRLNSKRRAITAPVDSHQTPVTLLASKDTLHLESSETYGTDSSAETDMQVKVNFSLGNAVRVGDLGFWHLVQGTIVGTDKTVIALSTTNASIVHVQSSHAFVLPASEGVADNASALLSTAARLAAQRIFNGIASGASILLMEPPSFCVEAIVEAGKSKHVQVHLATTRASFSSSLPWIRLHSLETDAGIKKALPVNLSAYYDFSDELSFITSLGSRVANLLPPVCLKFNRGHIFQSSAESISSLEQDALQRPLVEQAVAAAAAEVLQDAASSETDEESIVRCIGSITDLKEALATSTIIDWRTETRVTARVRAVDSGKLFSLDKTYLLLGLAGSLGRSLARWLITHGARHVVISSRNPETPDPKWLAEIENLGGIITVLSIDVSKETSIDSGLAQIRQTLPPIGGIAYGPLVLHDALLASMDLSMMNVPVKSKVVGAQILHERFSSQAKDPLDFFVMFSSVATVGGNPGQANYTAANSYLQALAQKRHIQGLPASTIAIGAVIGVGFLSRTGREEEFKLASDTDTISEDEFLTLFAEAVVSGRRTPCSQPVAITDISDLEVITGIPEFSARHKDTVKFYDDPRFGNLKVPESRANTDGASGAKSSVKEQLLKARTLDEVRDIIIDGLSQKMRGILHIPADEKVNATTPLIDQGVDSLGAITVGSWFSKTLMIDIPLLRVVGGASIAELAEEAAGRLSRAAIPLIESADGIVSSEDDSRSGSDSPVDTSNATSISDLRGDDVVLDDKAATSRQIPLSLTQEHSWKLLQQLSDEPAIFHNTIGVFMKGSVDLDRLGKALNKSLRRHEIFRTAFSPGGEQVILPAPVIRVRYVEVSDRAAAEEAYKQLENEEYNLAAGEGLKIVDFHWAQDEHLFVIGYHRLVGDGSTTQNFLDEVGQLYDGAQLSAPPQYSNFAARQRSDVQSGQMDADIAYWTSMYKTLPEVLPVLSLPNAQKQRDASNRVAWKQHVGTLRLSAILAFRVRERCKKLKGVTPMHFYLAAYHLLLARLSAAEDVAIGIADTNRASIQDVSTMGFFANLLPVRLAPFEPAQTFADELESVKERLRQAMQHARVPYGVTLDRLGLASSSAELPHAPLFQAVFDYRQGAAETGRLGGASFTEIWASRERTPHDVVLEMSDDPAKEPLVTVKLQSYLYGEEDPKAFLSAYEATLTSFSENTKLAVAQD</sequence>
<dbReference type="GO" id="GO:0006633">
    <property type="term" value="P:fatty acid biosynthetic process"/>
    <property type="evidence" value="ECO:0007669"/>
    <property type="project" value="InterPro"/>
</dbReference>
<dbReference type="PROSITE" id="PS52019">
    <property type="entry name" value="PKS_MFAS_DH"/>
    <property type="match status" value="1"/>
</dbReference>
<dbReference type="InterPro" id="IPR016039">
    <property type="entry name" value="Thiolase-like"/>
</dbReference>
<reference evidence="13 14" key="1">
    <citation type="submission" date="2014-02" db="EMBL/GenBank/DDBJ databases">
        <title>The genome sequence of Colletotrichum fioriniae PJ7.</title>
        <authorList>
            <person name="Baroncelli R."/>
            <person name="Thon M.R."/>
        </authorList>
    </citation>
    <scope>NUCLEOTIDE SEQUENCE [LARGE SCALE GENOMIC DNA]</scope>
    <source>
        <strain evidence="13 14">PJ7</strain>
    </source>
</reference>
<feature type="domain" description="Ketosynthase family 3 (KS3)" evidence="11">
    <location>
        <begin position="4"/>
        <end position="438"/>
    </location>
</feature>
<dbReference type="PROSITE" id="PS52004">
    <property type="entry name" value="KS3_2"/>
    <property type="match status" value="1"/>
</dbReference>
<dbReference type="eggNOG" id="KOG1202">
    <property type="taxonomic scope" value="Eukaryota"/>
</dbReference>
<evidence type="ECO:0000256" key="9">
    <source>
        <dbReference type="SAM" id="MobiDB-lite"/>
    </source>
</evidence>
<dbReference type="GO" id="GO:0032259">
    <property type="term" value="P:methylation"/>
    <property type="evidence" value="ECO:0007669"/>
    <property type="project" value="UniProtKB-KW"/>
</dbReference>
<dbReference type="InterPro" id="IPR049551">
    <property type="entry name" value="PKS_DH_C"/>
</dbReference>
<dbReference type="SMART" id="SM00827">
    <property type="entry name" value="PKS_AT"/>
    <property type="match status" value="1"/>
</dbReference>
<dbReference type="InterPro" id="IPR014043">
    <property type="entry name" value="Acyl_transferase_dom"/>
</dbReference>
<evidence type="ECO:0000256" key="4">
    <source>
        <dbReference type="ARBA" id="ARBA00022679"/>
    </source>
</evidence>
<dbReference type="CDD" id="cd19532">
    <property type="entry name" value="C_PKS-NRPS"/>
    <property type="match status" value="1"/>
</dbReference>
<dbReference type="Pfam" id="PF14765">
    <property type="entry name" value="PS-DH"/>
    <property type="match status" value="1"/>
</dbReference>
<dbReference type="InterPro" id="IPR050091">
    <property type="entry name" value="PKS_NRPS_Biosynth_Enz"/>
</dbReference>
<dbReference type="InterPro" id="IPR020807">
    <property type="entry name" value="PKS_DH"/>
</dbReference>
<dbReference type="CDD" id="cd02440">
    <property type="entry name" value="AdoMet_MTases"/>
    <property type="match status" value="1"/>
</dbReference>
<dbReference type="SUPFAM" id="SSF53901">
    <property type="entry name" value="Thiolase-like"/>
    <property type="match status" value="1"/>
</dbReference>
<evidence type="ECO:0000256" key="7">
    <source>
        <dbReference type="ARBA" id="ARBA00023268"/>
    </source>
</evidence>
<keyword evidence="2" id="KW-0597">Phosphoprotein</keyword>
<keyword evidence="4" id="KW-0808">Transferase</keyword>
<dbReference type="InterPro" id="IPR023213">
    <property type="entry name" value="CAT-like_dom_sf"/>
</dbReference>
<feature type="compositionally biased region" description="Polar residues" evidence="9">
    <location>
        <begin position="2520"/>
        <end position="2529"/>
    </location>
</feature>
<dbReference type="InterPro" id="IPR036736">
    <property type="entry name" value="ACP-like_sf"/>
</dbReference>
<dbReference type="Pfam" id="PF00698">
    <property type="entry name" value="Acyl_transf_1"/>
    <property type="match status" value="1"/>
</dbReference>
<keyword evidence="6" id="KW-0560">Oxidoreductase</keyword>
<comment type="caution">
    <text evidence="13">The sequence shown here is derived from an EMBL/GenBank/DDBJ whole genome shotgun (WGS) entry which is preliminary data.</text>
</comment>
<keyword evidence="14" id="KW-1185">Reference proteome</keyword>
<evidence type="ECO:0000313" key="13">
    <source>
        <dbReference type="EMBL" id="EXF74064.1"/>
    </source>
</evidence>
<dbReference type="InterPro" id="IPR001242">
    <property type="entry name" value="Condensation_dom"/>
</dbReference>
<dbReference type="Pfam" id="PF00550">
    <property type="entry name" value="PP-binding"/>
    <property type="match status" value="1"/>
</dbReference>
<dbReference type="GO" id="GO:0004312">
    <property type="term" value="F:fatty acid synthase activity"/>
    <property type="evidence" value="ECO:0007669"/>
    <property type="project" value="TreeGrafter"/>
</dbReference>
<dbReference type="Pfam" id="PF00109">
    <property type="entry name" value="ketoacyl-synt"/>
    <property type="match status" value="1"/>
</dbReference>
<dbReference type="InterPro" id="IPR016036">
    <property type="entry name" value="Malonyl_transacylase_ACP-bd"/>
</dbReference>
<dbReference type="InterPro" id="IPR013217">
    <property type="entry name" value="Methyltransf_12"/>
</dbReference>
<name>A0A010R8N1_9PEZI</name>
<dbReference type="PROSITE" id="PS50075">
    <property type="entry name" value="CARRIER"/>
    <property type="match status" value="1"/>
</dbReference>
<keyword evidence="3" id="KW-0489">Methyltransferase</keyword>
<feature type="region of interest" description="N-terminal hotdog fold" evidence="8">
    <location>
        <begin position="945"/>
        <end position="1077"/>
    </location>
</feature>
<dbReference type="CDD" id="cd00833">
    <property type="entry name" value="PKS"/>
    <property type="match status" value="1"/>
</dbReference>
<gene>
    <name evidence="13" type="ORF">CFIO01_10490</name>
</gene>
<dbReference type="GO" id="GO:0031177">
    <property type="term" value="F:phosphopantetheine binding"/>
    <property type="evidence" value="ECO:0007669"/>
    <property type="project" value="InterPro"/>
</dbReference>
<dbReference type="SMART" id="SM00823">
    <property type="entry name" value="PKS_PP"/>
    <property type="match status" value="1"/>
</dbReference>
<dbReference type="InterPro" id="IPR016035">
    <property type="entry name" value="Acyl_Trfase/lysoPLipase"/>
</dbReference>
<dbReference type="InterPro" id="IPR029063">
    <property type="entry name" value="SAM-dependent_MTases_sf"/>
</dbReference>
<evidence type="ECO:0000256" key="1">
    <source>
        <dbReference type="ARBA" id="ARBA00022450"/>
    </source>
</evidence>
<evidence type="ECO:0000259" key="10">
    <source>
        <dbReference type="PROSITE" id="PS50075"/>
    </source>
</evidence>
<dbReference type="InterPro" id="IPR009081">
    <property type="entry name" value="PP-bd_ACP"/>
</dbReference>